<keyword evidence="2" id="KW-0805">Transcription regulation</keyword>
<protein>
    <submittedName>
        <fullName evidence="8">RNA polymerase subunit sigma-70</fullName>
    </submittedName>
</protein>
<organism evidence="8 9">
    <name type="scientific">Streptomyces kanasensis</name>
    <dbReference type="NCBI Taxonomy" id="936756"/>
    <lineage>
        <taxon>Bacteria</taxon>
        <taxon>Bacillati</taxon>
        <taxon>Actinomycetota</taxon>
        <taxon>Actinomycetes</taxon>
        <taxon>Kitasatosporales</taxon>
        <taxon>Streptomycetaceae</taxon>
        <taxon>Streptomyces</taxon>
    </lineage>
</organism>
<dbReference type="InterPro" id="IPR036388">
    <property type="entry name" value="WH-like_DNA-bd_sf"/>
</dbReference>
<dbReference type="InterPro" id="IPR013324">
    <property type="entry name" value="RNA_pol_sigma_r3/r4-like"/>
</dbReference>
<evidence type="ECO:0000256" key="4">
    <source>
        <dbReference type="ARBA" id="ARBA00023125"/>
    </source>
</evidence>
<dbReference type="PANTHER" id="PTHR43133">
    <property type="entry name" value="RNA POLYMERASE ECF-TYPE SIGMA FACTO"/>
    <property type="match status" value="1"/>
</dbReference>
<dbReference type="PANTHER" id="PTHR43133:SF50">
    <property type="entry name" value="ECF RNA POLYMERASE SIGMA FACTOR SIGM"/>
    <property type="match status" value="1"/>
</dbReference>
<dbReference type="InterPro" id="IPR013325">
    <property type="entry name" value="RNA_pol_sigma_r2"/>
</dbReference>
<comment type="caution">
    <text evidence="8">The sequence shown here is derived from an EMBL/GenBank/DDBJ whole genome shotgun (WGS) entry which is preliminary data.</text>
</comment>
<dbReference type="GO" id="GO:0003677">
    <property type="term" value="F:DNA binding"/>
    <property type="evidence" value="ECO:0007669"/>
    <property type="project" value="UniProtKB-KW"/>
</dbReference>
<dbReference type="AlphaFoldDB" id="A0A100Y167"/>
<accession>A0A100Y167</accession>
<evidence type="ECO:0000256" key="1">
    <source>
        <dbReference type="ARBA" id="ARBA00010641"/>
    </source>
</evidence>
<evidence type="ECO:0000313" key="9">
    <source>
        <dbReference type="Proteomes" id="UP000054011"/>
    </source>
</evidence>
<gene>
    <name evidence="8" type="ORF">ATE80_27135</name>
</gene>
<reference evidence="8 9" key="1">
    <citation type="submission" date="2015-11" db="EMBL/GenBank/DDBJ databases">
        <title>Genome-wide analysis reveals the secondary metabolome in Streptomyces kanasensis ZX01.</title>
        <authorList>
            <person name="Zhang G."/>
            <person name="Han L."/>
            <person name="Feng J."/>
            <person name="Zhang X."/>
        </authorList>
    </citation>
    <scope>NUCLEOTIDE SEQUENCE [LARGE SCALE GENOMIC DNA]</scope>
    <source>
        <strain evidence="8 9">ZX01</strain>
    </source>
</reference>
<keyword evidence="4" id="KW-0238">DNA-binding</keyword>
<dbReference type="Pfam" id="PF08281">
    <property type="entry name" value="Sigma70_r4_2"/>
    <property type="match status" value="1"/>
</dbReference>
<dbReference type="RefSeq" id="WP_058944912.1">
    <property type="nucleotide sequence ID" value="NZ_LNSV01000111.1"/>
</dbReference>
<feature type="domain" description="RNA polymerase sigma factor 70 region 4 type 2" evidence="7">
    <location>
        <begin position="136"/>
        <end position="181"/>
    </location>
</feature>
<dbReference type="OrthoDB" id="3608473at2"/>
<feature type="region of interest" description="Disordered" evidence="6">
    <location>
        <begin position="1"/>
        <end position="23"/>
    </location>
</feature>
<dbReference type="GO" id="GO:0006352">
    <property type="term" value="P:DNA-templated transcription initiation"/>
    <property type="evidence" value="ECO:0007669"/>
    <property type="project" value="InterPro"/>
</dbReference>
<comment type="similarity">
    <text evidence="1">Belongs to the sigma-70 factor family. ECF subfamily.</text>
</comment>
<dbReference type="InterPro" id="IPR013249">
    <property type="entry name" value="RNA_pol_sigma70_r4_t2"/>
</dbReference>
<dbReference type="Proteomes" id="UP000054011">
    <property type="component" value="Unassembled WGS sequence"/>
</dbReference>
<sequence>MEDAASSELLVDTSVPGTPRPLEAPTAALPGRQLAEALHHEQYPALIRFLLFSGATWAEAQDAAQEAFTKMCTPGLNISRPKAWLRTVAWRAWVSQKVRPEDACADLPEPEVSLRWETPAHAAEIGEEARLVVEHLLRLPSKQRAALAWNLDGFTTEETARAMGTTQTAVRQNLSRARAALKESLGLHNDYKEDEAPGGAS</sequence>
<keyword evidence="9" id="KW-1185">Reference proteome</keyword>
<evidence type="ECO:0000256" key="6">
    <source>
        <dbReference type="SAM" id="MobiDB-lite"/>
    </source>
</evidence>
<dbReference type="EMBL" id="LNSV01000111">
    <property type="protein sequence ID" value="KUH35794.1"/>
    <property type="molecule type" value="Genomic_DNA"/>
</dbReference>
<dbReference type="InterPro" id="IPR039425">
    <property type="entry name" value="RNA_pol_sigma-70-like"/>
</dbReference>
<dbReference type="Gene3D" id="1.10.10.10">
    <property type="entry name" value="Winged helix-like DNA-binding domain superfamily/Winged helix DNA-binding domain"/>
    <property type="match status" value="1"/>
</dbReference>
<evidence type="ECO:0000256" key="3">
    <source>
        <dbReference type="ARBA" id="ARBA00023082"/>
    </source>
</evidence>
<evidence type="ECO:0000256" key="2">
    <source>
        <dbReference type="ARBA" id="ARBA00023015"/>
    </source>
</evidence>
<dbReference type="SUPFAM" id="SSF88659">
    <property type="entry name" value="Sigma3 and sigma4 domains of RNA polymerase sigma factors"/>
    <property type="match status" value="1"/>
</dbReference>
<proteinExistence type="inferred from homology"/>
<keyword evidence="3" id="KW-0731">Sigma factor</keyword>
<keyword evidence="5" id="KW-0804">Transcription</keyword>
<dbReference type="SUPFAM" id="SSF88946">
    <property type="entry name" value="Sigma2 domain of RNA polymerase sigma factors"/>
    <property type="match status" value="1"/>
</dbReference>
<name>A0A100Y167_9ACTN</name>
<dbReference type="GO" id="GO:0016987">
    <property type="term" value="F:sigma factor activity"/>
    <property type="evidence" value="ECO:0007669"/>
    <property type="project" value="UniProtKB-KW"/>
</dbReference>
<evidence type="ECO:0000256" key="5">
    <source>
        <dbReference type="ARBA" id="ARBA00023163"/>
    </source>
</evidence>
<dbReference type="STRING" id="936756.ATE80_27135"/>
<evidence type="ECO:0000259" key="7">
    <source>
        <dbReference type="Pfam" id="PF08281"/>
    </source>
</evidence>
<evidence type="ECO:0000313" key="8">
    <source>
        <dbReference type="EMBL" id="KUH35794.1"/>
    </source>
</evidence>